<accession>A0ABS3DEC9</accession>
<comment type="caution">
    <text evidence="1">The sequence shown here is derived from an EMBL/GenBank/DDBJ whole genome shotgun (WGS) entry which is preliminary data.</text>
</comment>
<protein>
    <submittedName>
        <fullName evidence="1">Uncharacterized protein</fullName>
    </submittedName>
</protein>
<gene>
    <name evidence="1" type="ORF">JYK02_21140</name>
</gene>
<reference evidence="1 2" key="1">
    <citation type="submission" date="2021-02" db="EMBL/GenBank/DDBJ databases">
        <title>De Novo genome assembly of isolated myxobacteria.</title>
        <authorList>
            <person name="Stevens D.C."/>
        </authorList>
    </citation>
    <scope>NUCLEOTIDE SEQUENCE [LARGE SCALE GENOMIC DNA]</scope>
    <source>
        <strain evidence="1 2">ATCC 29039</strain>
    </source>
</reference>
<name>A0ABS3DEC9_9BACT</name>
<proteinExistence type="predicted"/>
<keyword evidence="2" id="KW-1185">Reference proteome</keyword>
<evidence type="ECO:0000313" key="2">
    <source>
        <dbReference type="Proteomes" id="UP000664052"/>
    </source>
</evidence>
<dbReference type="EMBL" id="JAFIMU010000007">
    <property type="protein sequence ID" value="MBN8230023.1"/>
    <property type="molecule type" value="Genomic_DNA"/>
</dbReference>
<sequence length="756" mass="81834">MSWSITIPAVTSLDSLLGDKTLAQALAQADCGLDKQVPLPGGSLSLAAALKVPIELFNDLEDKDAGGVIGKASAAVNSLELDPLFAPDDTACWLKYAAEFNAQASGSGTFPFVKLSGGGSINVLVTDYRQHPPTRSLKDALGADAKTLRLPFVLEDVRKLTPGDALSFQARIALNAGVTLSWPAVTSTVASVLALEVGGNAALQIKASMDASVGAALRIEDDLRLVFSRPQKDGPFRVSVRKATTRDATLGVKVSVELEASSPLLAAILSAGANSADAQRVTELVQKFESGTLDEPGVQLATRLLGALGFKPQLDNTLASVKAVYGKLRTAVQDGLRATLKAGFEYEYGRCSEDTTLIELELPAEAMAKVHDPLISGDLLRIQRETQDAWIRRYFHVRTTEKHNTLALWLGPLANARHNTTKKYVVQHASRDHVHGPRRYAFQGARAYQHKGWLASGPVLQGFDFNAQMKDFSDRPTADAFEYSFFAQSQFEGTVPLEDLVDIASVWGVLQGAPHDKLQQLYASAPGGSRVSVRLELRIPPGAFRTLLENIGTKGDVEAQLFANALARALPKENLDVRKTPALRERVYAPLWKQYLTDRAKDWDKQRILGSVEDWLKHLSPPAAIETRNWEKSTHAGGGPTPRSFMGVMESASRYGGDLGGMPYGNVFVVWSTLTRQLKALQAAIHGRQVLPEDPADSVITDAFDALEDAGSNAFRLTATVAWFVELSKLWGFRTEVQAVCGVKVGKQDELVLSSV</sequence>
<evidence type="ECO:0000313" key="1">
    <source>
        <dbReference type="EMBL" id="MBN8230023.1"/>
    </source>
</evidence>
<dbReference type="Proteomes" id="UP000664052">
    <property type="component" value="Unassembled WGS sequence"/>
</dbReference>
<organism evidence="1 2">
    <name type="scientific">Corallococcus macrosporus</name>
    <dbReference type="NCBI Taxonomy" id="35"/>
    <lineage>
        <taxon>Bacteria</taxon>
        <taxon>Pseudomonadati</taxon>
        <taxon>Myxococcota</taxon>
        <taxon>Myxococcia</taxon>
        <taxon>Myxococcales</taxon>
        <taxon>Cystobacterineae</taxon>
        <taxon>Myxococcaceae</taxon>
        <taxon>Corallococcus</taxon>
    </lineage>
</organism>
<dbReference type="RefSeq" id="WP_207053523.1">
    <property type="nucleotide sequence ID" value="NZ_JAFIMU010000007.1"/>
</dbReference>